<keyword evidence="3" id="KW-1185">Reference proteome</keyword>
<evidence type="ECO:0008006" key="4">
    <source>
        <dbReference type="Google" id="ProtNLM"/>
    </source>
</evidence>
<accession>A0AA88HRI1</accession>
<evidence type="ECO:0000256" key="1">
    <source>
        <dbReference type="ARBA" id="ARBA00008433"/>
    </source>
</evidence>
<evidence type="ECO:0000313" key="2">
    <source>
        <dbReference type="EMBL" id="KAK2713898.1"/>
    </source>
</evidence>
<dbReference type="GO" id="GO:0005096">
    <property type="term" value="F:GTPase activator activity"/>
    <property type="evidence" value="ECO:0007669"/>
    <property type="project" value="TreeGrafter"/>
</dbReference>
<name>A0AA88HRI1_ARTSF</name>
<dbReference type="EMBL" id="JAVRJZ010000014">
    <property type="protein sequence ID" value="KAK2713898.1"/>
    <property type="molecule type" value="Genomic_DNA"/>
</dbReference>
<gene>
    <name evidence="2" type="ORF">QYM36_009697</name>
</gene>
<dbReference type="GO" id="GO:0010508">
    <property type="term" value="P:positive regulation of autophagy"/>
    <property type="evidence" value="ECO:0007669"/>
    <property type="project" value="TreeGrafter"/>
</dbReference>
<dbReference type="GO" id="GO:0005774">
    <property type="term" value="C:vacuolar membrane"/>
    <property type="evidence" value="ECO:0007669"/>
    <property type="project" value="TreeGrafter"/>
</dbReference>
<dbReference type="InterPro" id="IPR009348">
    <property type="entry name" value="NPR2-like"/>
</dbReference>
<dbReference type="PANTHER" id="PTHR12991">
    <property type="entry name" value="NITROGEN PERMEASE REGULATOR 2/TUMOR SUPPRESSOR CANDIDATE 4"/>
    <property type="match status" value="1"/>
</dbReference>
<dbReference type="AlphaFoldDB" id="A0AA88HRI1"/>
<dbReference type="GO" id="GO:0034198">
    <property type="term" value="P:cellular response to amino acid starvation"/>
    <property type="evidence" value="ECO:0007669"/>
    <property type="project" value="TreeGrafter"/>
</dbReference>
<dbReference type="GO" id="GO:1904262">
    <property type="term" value="P:negative regulation of TORC1 signaling"/>
    <property type="evidence" value="ECO:0007669"/>
    <property type="project" value="TreeGrafter"/>
</dbReference>
<protein>
    <recommendedName>
        <fullName evidence="4">Nitrogen permease regulator 2-like protein</fullName>
    </recommendedName>
</protein>
<feature type="non-terminal residue" evidence="2">
    <location>
        <position position="379"/>
    </location>
</feature>
<sequence length="379" mass="43228">MVDSNSKDAIRAVLFSEFHPQAGPKITYQVPENYVTKETFDAISAYIIPKPQLQHCTISLNMSGCKIVGFPCKIEHQRYTRNALQFNLCFVFDTWARTAQYELTVQKFAEYLVTLEKEKSFISEPETCSQLPSIMEKVMTDINLKKSCTVKMEPWTLYLKVVRLAPDPPPVEDYDVPVLTDDSTMRLDQWDLTTQQVLPYIDGVNHVMKIGALSDVALELVKACLKNLLYYQAVRLQPFFLYSNIYAVTPQFKNLLENLQMQSECLAVVSRSERFFPSFRDVVLFYSSLTYGATLKDVCVRLSPHNLKIDERALIQFGLTKGIIRRVNKYPIYDNGSKSPDPVQRLFDGSNSLDAICCKLGKSSQDMEEKIEGDPDVVV</sequence>
<evidence type="ECO:0000313" key="3">
    <source>
        <dbReference type="Proteomes" id="UP001187531"/>
    </source>
</evidence>
<reference evidence="2" key="1">
    <citation type="submission" date="2023-07" db="EMBL/GenBank/DDBJ databases">
        <title>Chromosome-level genome assembly of Artemia franciscana.</title>
        <authorList>
            <person name="Jo E."/>
        </authorList>
    </citation>
    <scope>NUCLEOTIDE SEQUENCE</scope>
    <source>
        <tissue evidence="2">Whole body</tissue>
    </source>
</reference>
<proteinExistence type="inferred from homology"/>
<comment type="caution">
    <text evidence="2">The sequence shown here is derived from an EMBL/GenBank/DDBJ whole genome shotgun (WGS) entry which is preliminary data.</text>
</comment>
<dbReference type="GO" id="GO:1990130">
    <property type="term" value="C:GATOR1 complex"/>
    <property type="evidence" value="ECO:0007669"/>
    <property type="project" value="TreeGrafter"/>
</dbReference>
<dbReference type="Proteomes" id="UP001187531">
    <property type="component" value="Unassembled WGS sequence"/>
</dbReference>
<comment type="similarity">
    <text evidence="1">Belongs to the NPR2 family.</text>
</comment>
<organism evidence="2 3">
    <name type="scientific">Artemia franciscana</name>
    <name type="common">Brine shrimp</name>
    <name type="synonym">Artemia sanfranciscana</name>
    <dbReference type="NCBI Taxonomy" id="6661"/>
    <lineage>
        <taxon>Eukaryota</taxon>
        <taxon>Metazoa</taxon>
        <taxon>Ecdysozoa</taxon>
        <taxon>Arthropoda</taxon>
        <taxon>Crustacea</taxon>
        <taxon>Branchiopoda</taxon>
        <taxon>Anostraca</taxon>
        <taxon>Artemiidae</taxon>
        <taxon>Artemia</taxon>
    </lineage>
</organism>
<dbReference type="PANTHER" id="PTHR12991:SF10">
    <property type="entry name" value="GATOR COMPLEX PROTEIN NPRL2"/>
    <property type="match status" value="1"/>
</dbReference>
<dbReference type="Pfam" id="PF06218">
    <property type="entry name" value="NPR2"/>
    <property type="match status" value="2"/>
</dbReference>